<comment type="caution">
    <text evidence="5">The sequence shown here is derived from an EMBL/GenBank/DDBJ whole genome shotgun (WGS) entry which is preliminary data.</text>
</comment>
<evidence type="ECO:0000256" key="3">
    <source>
        <dbReference type="PROSITE-ProRule" id="PRU00339"/>
    </source>
</evidence>
<keyword evidence="4" id="KW-0732">Signal</keyword>
<dbReference type="PANTHER" id="PTHR45586">
    <property type="entry name" value="TPR REPEAT-CONTAINING PROTEIN PA4667"/>
    <property type="match status" value="1"/>
</dbReference>
<dbReference type="InterPro" id="IPR019734">
    <property type="entry name" value="TPR_rpt"/>
</dbReference>
<keyword evidence="6" id="KW-1185">Reference proteome</keyword>
<dbReference type="Proteomes" id="UP000295525">
    <property type="component" value="Unassembled WGS sequence"/>
</dbReference>
<dbReference type="EMBL" id="SMAJ01000001">
    <property type="protein sequence ID" value="TCT10974.1"/>
    <property type="molecule type" value="Genomic_DNA"/>
</dbReference>
<reference evidence="5 6" key="1">
    <citation type="submission" date="2019-03" db="EMBL/GenBank/DDBJ databases">
        <title>Genomic Encyclopedia of Type Strains, Phase IV (KMG-IV): sequencing the most valuable type-strain genomes for metagenomic binning, comparative biology and taxonomic classification.</title>
        <authorList>
            <person name="Goeker M."/>
        </authorList>
    </citation>
    <scope>NUCLEOTIDE SEQUENCE [LARGE SCALE GENOMIC DNA]</scope>
    <source>
        <strain evidence="5 6">DSM 24591</strain>
    </source>
</reference>
<feature type="chain" id="PRO_5020573246" evidence="4">
    <location>
        <begin position="26"/>
        <end position="591"/>
    </location>
</feature>
<dbReference type="SUPFAM" id="SSF48452">
    <property type="entry name" value="TPR-like"/>
    <property type="match status" value="2"/>
</dbReference>
<keyword evidence="1" id="KW-0677">Repeat</keyword>
<accession>A0A4R3MBF4</accession>
<dbReference type="AlphaFoldDB" id="A0A4R3MBF4"/>
<evidence type="ECO:0000313" key="6">
    <source>
        <dbReference type="Proteomes" id="UP000295525"/>
    </source>
</evidence>
<dbReference type="Gene3D" id="1.25.40.10">
    <property type="entry name" value="Tetratricopeptide repeat domain"/>
    <property type="match status" value="2"/>
</dbReference>
<feature type="signal peptide" evidence="4">
    <location>
        <begin position="1"/>
        <end position="25"/>
    </location>
</feature>
<evidence type="ECO:0000256" key="1">
    <source>
        <dbReference type="ARBA" id="ARBA00022737"/>
    </source>
</evidence>
<protein>
    <submittedName>
        <fullName evidence="5">Tetratricopeptide repeat protein</fullName>
    </submittedName>
</protein>
<evidence type="ECO:0000256" key="2">
    <source>
        <dbReference type="ARBA" id="ARBA00022803"/>
    </source>
</evidence>
<dbReference type="PROSITE" id="PS50005">
    <property type="entry name" value="TPR"/>
    <property type="match status" value="1"/>
</dbReference>
<dbReference type="PROSITE" id="PS51257">
    <property type="entry name" value="PROKAR_LIPOPROTEIN"/>
    <property type="match status" value="1"/>
</dbReference>
<dbReference type="RefSeq" id="WP_132579395.1">
    <property type="nucleotide sequence ID" value="NZ_SMAJ01000001.1"/>
</dbReference>
<keyword evidence="2 3" id="KW-0802">TPR repeat</keyword>
<gene>
    <name evidence="5" type="ORF">EDC26_101198</name>
</gene>
<name>A0A4R3MBF4_9BURK</name>
<evidence type="ECO:0000256" key="4">
    <source>
        <dbReference type="SAM" id="SignalP"/>
    </source>
</evidence>
<dbReference type="OrthoDB" id="9766710at2"/>
<evidence type="ECO:0000313" key="5">
    <source>
        <dbReference type="EMBL" id="TCT10974.1"/>
    </source>
</evidence>
<proteinExistence type="predicted"/>
<dbReference type="InterPro" id="IPR011990">
    <property type="entry name" value="TPR-like_helical_dom_sf"/>
</dbReference>
<organism evidence="5 6">
    <name type="scientific">Paralcaligenes ureilyticus</name>
    <dbReference type="NCBI Taxonomy" id="627131"/>
    <lineage>
        <taxon>Bacteria</taxon>
        <taxon>Pseudomonadati</taxon>
        <taxon>Pseudomonadota</taxon>
        <taxon>Betaproteobacteria</taxon>
        <taxon>Burkholderiales</taxon>
        <taxon>Alcaligenaceae</taxon>
        <taxon>Paralcaligenes</taxon>
    </lineage>
</organism>
<dbReference type="InterPro" id="IPR051012">
    <property type="entry name" value="CellSynth/LPSAsmb/PSIAsmb"/>
</dbReference>
<dbReference type="SMART" id="SM00028">
    <property type="entry name" value="TPR"/>
    <property type="match status" value="4"/>
</dbReference>
<feature type="repeat" description="TPR" evidence="3">
    <location>
        <begin position="442"/>
        <end position="475"/>
    </location>
</feature>
<sequence length="591" mass="65224">MKLSISLSLAALAGSCLLVPVAAHARQAAKAHQQTESIHLRDGQLPDINLTADLMYRILAAEIGARDGQYDLASQTFLDLAKDTSDPRLAKRAFQFSMADRNIARALIAAREWVQLAPNDPEAVASSLALAATNGQTTGLAGALWARIDKAKNKEEAIAQAAAIVGKMTDKTMALEVLDRALHDPVRSLPMAHMALADAAWAARDPNRALSEAQQALALDEDSELAAQRILEYGLKVDPGAAINAARVFSEKHPDARKLQLMLVGRLTDRKDFDGALDLVKKMRDSAPEDFDLLYTEAEVNFRAQRYSQAQALLNEYISVQTQRRKSLNDNVTNAAADASDARLLLVQIAEKQGHLNEAIVQLGLIDDPTLRFQARIHQAVLQARLGDLSTARSTIAALKPDGDHERAVIALTLSSIYRDAGRTDLATEVLVEANKAMPDTSEIMYDLGMLYERQGKFDEFEKLMQRVIDIDPKNANAYNSLGYTFVDQNVRLDEAQNLLDRALELEPDNPFILDSVGWYLYRTGDNRAALDYLQRSYDQLLSADVAAHLGEVLWKLKRRDEAKKIWHAGLAKDPKNEALLGTMKRFGVKP</sequence>
<dbReference type="PANTHER" id="PTHR45586:SF16">
    <property type="entry name" value="DOMAIN PROTEIN, PUTATIVE-RELATED"/>
    <property type="match status" value="1"/>
</dbReference>
<dbReference type="PROSITE" id="PS50293">
    <property type="entry name" value="TPR_REGION"/>
    <property type="match status" value="2"/>
</dbReference>
<dbReference type="Pfam" id="PF14559">
    <property type="entry name" value="TPR_19"/>
    <property type="match status" value="2"/>
</dbReference>